<dbReference type="EMBL" id="PISD01000021">
    <property type="protein sequence ID" value="PKG28893.1"/>
    <property type="molecule type" value="Genomic_DNA"/>
</dbReference>
<dbReference type="AlphaFoldDB" id="A0A2N0ZHB5"/>
<dbReference type="PANTHER" id="PTHR18964:SF149">
    <property type="entry name" value="BIFUNCTIONAL UDP-N-ACETYLGLUCOSAMINE 2-EPIMERASE_N-ACETYLMANNOSAMINE KINASE"/>
    <property type="match status" value="1"/>
</dbReference>
<organism evidence="9 10">
    <name type="scientific">Cytobacillus horneckiae</name>
    <dbReference type="NCBI Taxonomy" id="549687"/>
    <lineage>
        <taxon>Bacteria</taxon>
        <taxon>Bacillati</taxon>
        <taxon>Bacillota</taxon>
        <taxon>Bacilli</taxon>
        <taxon>Bacillales</taxon>
        <taxon>Bacillaceae</taxon>
        <taxon>Cytobacillus</taxon>
    </lineage>
</organism>
<evidence type="ECO:0000313" key="10">
    <source>
        <dbReference type="Proteomes" id="UP000233343"/>
    </source>
</evidence>
<evidence type="ECO:0000256" key="4">
    <source>
        <dbReference type="ARBA" id="ARBA00022679"/>
    </source>
</evidence>
<dbReference type="InterPro" id="IPR043129">
    <property type="entry name" value="ATPase_NBD"/>
</dbReference>
<comment type="similarity">
    <text evidence="1">Belongs to the ROK (NagC/XylR) family.</text>
</comment>
<evidence type="ECO:0000313" key="9">
    <source>
        <dbReference type="EMBL" id="PKG28893.1"/>
    </source>
</evidence>
<evidence type="ECO:0000256" key="8">
    <source>
        <dbReference type="ARBA" id="ARBA00032386"/>
    </source>
</evidence>
<evidence type="ECO:0000256" key="5">
    <source>
        <dbReference type="ARBA" id="ARBA00022741"/>
    </source>
</evidence>
<accession>A0A2N0ZHB5</accession>
<protein>
    <recommendedName>
        <fullName evidence="3">Glucokinase</fullName>
        <ecNumber evidence="2">2.7.1.2</ecNumber>
    </recommendedName>
    <alternativeName>
        <fullName evidence="8">Glucose kinase</fullName>
    </alternativeName>
</protein>
<dbReference type="GO" id="GO:0005737">
    <property type="term" value="C:cytoplasm"/>
    <property type="evidence" value="ECO:0007669"/>
    <property type="project" value="InterPro"/>
</dbReference>
<dbReference type="PANTHER" id="PTHR18964">
    <property type="entry name" value="ROK (REPRESSOR, ORF, KINASE) FAMILY"/>
    <property type="match status" value="1"/>
</dbReference>
<dbReference type="PROSITE" id="PS01125">
    <property type="entry name" value="ROK"/>
    <property type="match status" value="1"/>
</dbReference>
<keyword evidence="6 9" id="KW-0418">Kinase</keyword>
<dbReference type="GO" id="GO:0005524">
    <property type="term" value="F:ATP binding"/>
    <property type="evidence" value="ECO:0007669"/>
    <property type="project" value="UniProtKB-KW"/>
</dbReference>
<dbReference type="InterPro" id="IPR004654">
    <property type="entry name" value="ROK_glcA"/>
</dbReference>
<proteinExistence type="inferred from homology"/>
<reference evidence="9 10" key="1">
    <citation type="journal article" date="2010" name="Int. J. Syst. Evol. Microbiol.">
        <title>Bacillus horneckiae sp. nov., isolated from a spacecraft-assembly clean room.</title>
        <authorList>
            <person name="Vaishampayan P."/>
            <person name="Probst A."/>
            <person name="Krishnamurthi S."/>
            <person name="Ghosh S."/>
            <person name="Osman S."/>
            <person name="McDowall A."/>
            <person name="Ruckmani A."/>
            <person name="Mayilraj S."/>
            <person name="Venkateswaran K."/>
        </authorList>
    </citation>
    <scope>NUCLEOTIDE SEQUENCE [LARGE SCALE GENOMIC DNA]</scope>
    <source>
        <strain evidence="10">1PO1SC</strain>
    </source>
</reference>
<dbReference type="Gene3D" id="3.30.420.40">
    <property type="match status" value="2"/>
</dbReference>
<dbReference type="GO" id="GO:0004340">
    <property type="term" value="F:glucokinase activity"/>
    <property type="evidence" value="ECO:0007669"/>
    <property type="project" value="UniProtKB-EC"/>
</dbReference>
<dbReference type="Proteomes" id="UP000233343">
    <property type="component" value="Unassembled WGS sequence"/>
</dbReference>
<dbReference type="InterPro" id="IPR000600">
    <property type="entry name" value="ROK"/>
</dbReference>
<comment type="caution">
    <text evidence="9">The sequence shown here is derived from an EMBL/GenBank/DDBJ whole genome shotgun (WGS) entry which is preliminary data.</text>
</comment>
<evidence type="ECO:0000256" key="2">
    <source>
        <dbReference type="ARBA" id="ARBA00012323"/>
    </source>
</evidence>
<dbReference type="InterPro" id="IPR049874">
    <property type="entry name" value="ROK_cs"/>
</dbReference>
<dbReference type="SUPFAM" id="SSF53067">
    <property type="entry name" value="Actin-like ATPase domain"/>
    <property type="match status" value="1"/>
</dbReference>
<keyword evidence="7" id="KW-0067">ATP-binding</keyword>
<evidence type="ECO:0000256" key="3">
    <source>
        <dbReference type="ARBA" id="ARBA00014701"/>
    </source>
</evidence>
<evidence type="ECO:0000256" key="6">
    <source>
        <dbReference type="ARBA" id="ARBA00022777"/>
    </source>
</evidence>
<sequence length="321" mass="33630">MENKWIVGVDIGGTTSKMAFITPKGDIVSKWQIPTDHRNHGGNIPEQLKYEIEKKCSELGAENTCLMGIGVGAPGSVNAVTGIVREATNLSWKSAYPLKKNLEATTGLPVAIDNDANCAALGEMWKGSGQGARNLVLVTLGTGIGSGIVINGHIVHGAGGAAGEIGHLASNTKDGYLCKCGKHGCLETIASATGIVRAALAIANDHSDGGLSFFYKQNGTITAKNVFDFAERGDHQAKSVVDYALEHLGIALANVANTLNPEKIVIGGGVSKAGQYLLTRLNHYYQQHLFPTVKETTEIKLASLGNDAGVLGAAWIADQLT</sequence>
<dbReference type="EC" id="2.7.1.2" evidence="2"/>
<gene>
    <name evidence="9" type="ORF">CWS20_11100</name>
</gene>
<name>A0A2N0ZHB5_9BACI</name>
<keyword evidence="5" id="KW-0547">Nucleotide-binding</keyword>
<evidence type="ECO:0000256" key="7">
    <source>
        <dbReference type="ARBA" id="ARBA00022840"/>
    </source>
</evidence>
<dbReference type="Pfam" id="PF00480">
    <property type="entry name" value="ROK"/>
    <property type="match status" value="1"/>
</dbReference>
<keyword evidence="4" id="KW-0808">Transferase</keyword>
<keyword evidence="10" id="KW-1185">Reference proteome</keyword>
<evidence type="ECO:0000256" key="1">
    <source>
        <dbReference type="ARBA" id="ARBA00006479"/>
    </source>
</evidence>
<dbReference type="RefSeq" id="WP_066201183.1">
    <property type="nucleotide sequence ID" value="NZ_JAFDQP010000011.1"/>
</dbReference>
<dbReference type="NCBIfam" id="TIGR00744">
    <property type="entry name" value="ROK_glcA_fam"/>
    <property type="match status" value="1"/>
</dbReference>
<dbReference type="GO" id="GO:0006096">
    <property type="term" value="P:glycolytic process"/>
    <property type="evidence" value="ECO:0007669"/>
    <property type="project" value="InterPro"/>
</dbReference>